<feature type="domain" description="Ig-like" evidence="12">
    <location>
        <begin position="169"/>
        <end position="244"/>
    </location>
</feature>
<dbReference type="Proteomes" id="UP000092124">
    <property type="component" value="Unassembled WGS sequence"/>
</dbReference>
<evidence type="ECO:0000256" key="9">
    <source>
        <dbReference type="ARBA" id="ARBA00023157"/>
    </source>
</evidence>
<dbReference type="CDD" id="cd05869">
    <property type="entry name" value="IgI_NCAM-1"/>
    <property type="match status" value="1"/>
</dbReference>
<protein>
    <recommendedName>
        <fullName evidence="16">Neural cell adhesion molecule 1</fullName>
    </recommendedName>
</protein>
<dbReference type="Pfam" id="PF13927">
    <property type="entry name" value="Ig_3"/>
    <property type="match status" value="3"/>
</dbReference>
<evidence type="ECO:0000313" key="15">
    <source>
        <dbReference type="Proteomes" id="UP000092124"/>
    </source>
</evidence>
<name>A0A1A6GIC5_NEOLE</name>
<keyword evidence="3" id="KW-0812">Transmembrane</keyword>
<gene>
    <name evidence="14" type="ORF">A6R68_05494</name>
</gene>
<keyword evidence="9" id="KW-1015">Disulfide bond</keyword>
<dbReference type="PRINTS" id="PR01838">
    <property type="entry name" value="NCAMFAMILY"/>
</dbReference>
<evidence type="ECO:0000256" key="1">
    <source>
        <dbReference type="ARBA" id="ARBA00004162"/>
    </source>
</evidence>
<keyword evidence="2" id="KW-1003">Cell membrane</keyword>
<evidence type="ECO:0008006" key="16">
    <source>
        <dbReference type="Google" id="ProtNLM"/>
    </source>
</evidence>
<dbReference type="GO" id="GO:0007155">
    <property type="term" value="P:cell adhesion"/>
    <property type="evidence" value="ECO:0007669"/>
    <property type="project" value="UniProtKB-KW"/>
</dbReference>
<dbReference type="InterPro" id="IPR051170">
    <property type="entry name" value="Neural/epithelial_adhesion"/>
</dbReference>
<keyword evidence="7" id="KW-1133">Transmembrane helix</keyword>
<dbReference type="InterPro" id="IPR013098">
    <property type="entry name" value="Ig_I-set"/>
</dbReference>
<evidence type="ECO:0000259" key="13">
    <source>
        <dbReference type="PROSITE" id="PS50853"/>
    </source>
</evidence>
<dbReference type="InterPro" id="IPR007110">
    <property type="entry name" value="Ig-like_dom"/>
</dbReference>
<dbReference type="FunFam" id="2.60.40.10:FF:000173">
    <property type="entry name" value="Neural cell adhesion molecule 1"/>
    <property type="match status" value="1"/>
</dbReference>
<dbReference type="GO" id="GO:0043005">
    <property type="term" value="C:neuron projection"/>
    <property type="evidence" value="ECO:0007669"/>
    <property type="project" value="TreeGrafter"/>
</dbReference>
<feature type="non-terminal residue" evidence="14">
    <location>
        <position position="1"/>
    </location>
</feature>
<dbReference type="GO" id="GO:0005886">
    <property type="term" value="C:plasma membrane"/>
    <property type="evidence" value="ECO:0007669"/>
    <property type="project" value="UniProtKB-SubCell"/>
</dbReference>
<dbReference type="OrthoDB" id="10056271at2759"/>
<keyword evidence="6" id="KW-0130">Cell adhesion</keyword>
<dbReference type="Pfam" id="PF07679">
    <property type="entry name" value="I-set"/>
    <property type="match status" value="1"/>
</dbReference>
<evidence type="ECO:0000256" key="2">
    <source>
        <dbReference type="ARBA" id="ARBA00022475"/>
    </source>
</evidence>
<keyword evidence="10" id="KW-0325">Glycoprotein</keyword>
<evidence type="ECO:0000256" key="3">
    <source>
        <dbReference type="ARBA" id="ARBA00022692"/>
    </source>
</evidence>
<dbReference type="EMBL" id="LZPO01087857">
    <property type="protein sequence ID" value="OBS65966.1"/>
    <property type="molecule type" value="Genomic_DNA"/>
</dbReference>
<keyword evidence="5" id="KW-0677">Repeat</keyword>
<dbReference type="SUPFAM" id="SSF48726">
    <property type="entry name" value="Immunoglobulin"/>
    <property type="match status" value="4"/>
</dbReference>
<dbReference type="PROSITE" id="PS50835">
    <property type="entry name" value="IG_LIKE"/>
    <property type="match status" value="4"/>
</dbReference>
<evidence type="ECO:0000256" key="4">
    <source>
        <dbReference type="ARBA" id="ARBA00022729"/>
    </source>
</evidence>
<evidence type="ECO:0000256" key="5">
    <source>
        <dbReference type="ARBA" id="ARBA00022737"/>
    </source>
</evidence>
<dbReference type="Gene3D" id="2.60.40.10">
    <property type="entry name" value="Immunoglobulins"/>
    <property type="match status" value="5"/>
</dbReference>
<dbReference type="InterPro" id="IPR013783">
    <property type="entry name" value="Ig-like_fold"/>
</dbReference>
<dbReference type="PANTHER" id="PTHR12231">
    <property type="entry name" value="CTX-RELATED TYPE I TRANSMEMBRANE PROTEIN"/>
    <property type="match status" value="1"/>
</dbReference>
<feature type="domain" description="Ig-like" evidence="12">
    <location>
        <begin position="73"/>
        <end position="146"/>
    </location>
</feature>
<evidence type="ECO:0000256" key="7">
    <source>
        <dbReference type="ARBA" id="ARBA00022989"/>
    </source>
</evidence>
<organism evidence="14 15">
    <name type="scientific">Neotoma lepida</name>
    <name type="common">Desert woodrat</name>
    <dbReference type="NCBI Taxonomy" id="56216"/>
    <lineage>
        <taxon>Eukaryota</taxon>
        <taxon>Metazoa</taxon>
        <taxon>Chordata</taxon>
        <taxon>Craniata</taxon>
        <taxon>Vertebrata</taxon>
        <taxon>Euteleostomi</taxon>
        <taxon>Mammalia</taxon>
        <taxon>Eutheria</taxon>
        <taxon>Euarchontoglires</taxon>
        <taxon>Glires</taxon>
        <taxon>Rodentia</taxon>
        <taxon>Myomorpha</taxon>
        <taxon>Muroidea</taxon>
        <taxon>Cricetidae</taxon>
        <taxon>Neotominae</taxon>
        <taxon>Neotoma</taxon>
    </lineage>
</organism>
<keyword evidence="11" id="KW-0393">Immunoglobulin domain</keyword>
<dbReference type="SMART" id="SM00408">
    <property type="entry name" value="IGc2"/>
    <property type="match status" value="4"/>
</dbReference>
<dbReference type="SMART" id="SM00409">
    <property type="entry name" value="IG"/>
    <property type="match status" value="4"/>
</dbReference>
<evidence type="ECO:0000256" key="11">
    <source>
        <dbReference type="ARBA" id="ARBA00023319"/>
    </source>
</evidence>
<dbReference type="SUPFAM" id="SSF49265">
    <property type="entry name" value="Fibronectin type III"/>
    <property type="match status" value="1"/>
</dbReference>
<dbReference type="InterPro" id="IPR036179">
    <property type="entry name" value="Ig-like_dom_sf"/>
</dbReference>
<dbReference type="STRING" id="56216.A0A1A6GIC5"/>
<keyword evidence="8" id="KW-0472">Membrane</keyword>
<evidence type="ECO:0000256" key="8">
    <source>
        <dbReference type="ARBA" id="ARBA00023136"/>
    </source>
</evidence>
<dbReference type="InterPro" id="IPR009138">
    <property type="entry name" value="Neural_cell_adh"/>
</dbReference>
<dbReference type="InterPro" id="IPR003961">
    <property type="entry name" value="FN3_dom"/>
</dbReference>
<dbReference type="PROSITE" id="PS50853">
    <property type="entry name" value="FN3"/>
    <property type="match status" value="1"/>
</dbReference>
<dbReference type="InterPro" id="IPR036116">
    <property type="entry name" value="FN3_sf"/>
</dbReference>
<dbReference type="FunFam" id="2.60.40.10:FF:000159">
    <property type="entry name" value="neural cell adhesion molecule 1 isoform X2"/>
    <property type="match status" value="1"/>
</dbReference>
<accession>A0A1A6GIC5</accession>
<dbReference type="InterPro" id="IPR003598">
    <property type="entry name" value="Ig_sub2"/>
</dbReference>
<evidence type="ECO:0000259" key="12">
    <source>
        <dbReference type="PROSITE" id="PS50835"/>
    </source>
</evidence>
<dbReference type="SMART" id="SM00060">
    <property type="entry name" value="FN3"/>
    <property type="match status" value="1"/>
</dbReference>
<dbReference type="InterPro" id="IPR003599">
    <property type="entry name" value="Ig_sub"/>
</dbReference>
<keyword evidence="15" id="KW-1185">Reference proteome</keyword>
<keyword evidence="4" id="KW-0732">Signal</keyword>
<feature type="domain" description="Ig-like" evidence="12">
    <location>
        <begin position="270"/>
        <end position="365"/>
    </location>
</feature>
<dbReference type="FunFam" id="2.60.40.10:FF:000086">
    <property type="entry name" value="Neural cell adhesion molecule 1"/>
    <property type="match status" value="1"/>
</dbReference>
<dbReference type="PANTHER" id="PTHR12231:SF239">
    <property type="entry name" value="NEURAL CELL ADHESION MOLECULE 1"/>
    <property type="match status" value="1"/>
</dbReference>
<evidence type="ECO:0000256" key="6">
    <source>
        <dbReference type="ARBA" id="ARBA00022889"/>
    </source>
</evidence>
<feature type="domain" description="Ig-like" evidence="12">
    <location>
        <begin position="1"/>
        <end position="68"/>
    </location>
</feature>
<proteinExistence type="predicted"/>
<sequence>AGEAKDKDISWFSPNGEKLSPNQQRISVVWNDDDSSTLTIYNANIDDAGIYKCVVTGEDGTQSEATVNVKIFQKLMFKNAPTPQEFKEGEDAVIVCDVVSSLPPTIIWKHKGRDVILKKDVRFIVLSNNYLQIRGIKKTDEGTYRCEGRILARGEINFKDIQVIVNVPPTVQARQSIVNATANLGQSVTLVCDADGFPEPTMSWTKDGEPIENEEEGDEKHIFSDDSSELTIRNVDKNDEAELTFLGFSDHSMALMKHSTHELLWLMAKPKITYVENQTAMELEEQVTLTCEASGDPIPSITWRTSTRNISSEEKTLDGHMVVRSHARVSSLTLKSIQYTDAGEYICTASNTIGQDSQSMYLEVTPDSENDFGNYNCTAVNRIGQESLEFILVQADTPSSPSIDRVEPYSSTAQVQFDEPEATGGVPILKYKAEWKSLGEEAWHFKWYDAKEANMEGIVTIMGLKPETRYAVRLAALNGKGLGEISAAAEFKTQPVRK</sequence>
<dbReference type="Pfam" id="PF00041">
    <property type="entry name" value="fn3"/>
    <property type="match status" value="1"/>
</dbReference>
<comment type="subcellular location">
    <subcellularLocation>
        <location evidence="1">Cell membrane</location>
        <topology evidence="1">Single-pass membrane protein</topology>
    </subcellularLocation>
</comment>
<dbReference type="AlphaFoldDB" id="A0A1A6GIC5"/>
<dbReference type="CDD" id="cd00063">
    <property type="entry name" value="FN3"/>
    <property type="match status" value="1"/>
</dbReference>
<reference evidence="14 15" key="1">
    <citation type="submission" date="2016-06" db="EMBL/GenBank/DDBJ databases">
        <title>The Draft Genome Sequence and Annotation of the Desert Woodrat Neotoma lepida.</title>
        <authorList>
            <person name="Campbell M."/>
            <person name="Oakeson K.F."/>
            <person name="Yandell M."/>
            <person name="Halpert J.R."/>
            <person name="Dearing D."/>
        </authorList>
    </citation>
    <scope>NUCLEOTIDE SEQUENCE [LARGE SCALE GENOMIC DNA]</scope>
    <source>
        <strain evidence="14">417</strain>
        <tissue evidence="14">Liver</tissue>
    </source>
</reference>
<evidence type="ECO:0000313" key="14">
    <source>
        <dbReference type="EMBL" id="OBS65966.1"/>
    </source>
</evidence>
<comment type="caution">
    <text evidence="14">The sequence shown here is derived from an EMBL/GenBank/DDBJ whole genome shotgun (WGS) entry which is preliminary data.</text>
</comment>
<feature type="domain" description="Fibronectin type-III" evidence="13">
    <location>
        <begin position="397"/>
        <end position="496"/>
    </location>
</feature>
<evidence type="ECO:0000256" key="10">
    <source>
        <dbReference type="ARBA" id="ARBA00023180"/>
    </source>
</evidence>